<accession>A0A6I6LJ73</accession>
<keyword evidence="2" id="KW-0813">Transport</keyword>
<sequence>MKLKRTIAAAVACCSLSLLPAHLFADELVLPSEVAAGHWKTRYMKEFAEAVGNGTDGEIDVKIFPAGQLYNDQDALAALGTGAVHMVWPVSVRVESIDPRVGVINLPFALDAERMANQCYAKGVTELLSSYVEPRQLKILGLLRTADLFFIFADRNVQTLEDLKGSKIRVTGGKVFLDTIRSVNASPVSMAASEMSTALGQGAIDGVFTSAAGWAEMIGSTGKYAYHVPNLSMSTYAVVVDKGWFDGLPEQQQTAINQALEEIVPRQWQEVAVEDQALIDKMVAGGAEFNTASADDIQKWRQLSAANIERFAEAYPDVQPKMNELAQRCGNGD</sequence>
<gene>
    <name evidence="5" type="ORF">GQA94_13125</name>
</gene>
<name>A0A6I6LJ73_STUST</name>
<evidence type="ECO:0000256" key="3">
    <source>
        <dbReference type="ARBA" id="ARBA00022729"/>
    </source>
</evidence>
<evidence type="ECO:0000256" key="2">
    <source>
        <dbReference type="ARBA" id="ARBA00022448"/>
    </source>
</evidence>
<keyword evidence="3 4" id="KW-0732">Signal</keyword>
<dbReference type="Pfam" id="PF03480">
    <property type="entry name" value="DctP"/>
    <property type="match status" value="1"/>
</dbReference>
<protein>
    <submittedName>
        <fullName evidence="5">C4-dicarboxylate ABC transporter substrate-binding protein</fullName>
    </submittedName>
</protein>
<dbReference type="Proteomes" id="UP000438983">
    <property type="component" value="Chromosome"/>
</dbReference>
<evidence type="ECO:0000256" key="4">
    <source>
        <dbReference type="SAM" id="SignalP"/>
    </source>
</evidence>
<dbReference type="AlphaFoldDB" id="A0A6I6LJ73"/>
<proteinExistence type="inferred from homology"/>
<dbReference type="EMBL" id="CP046902">
    <property type="protein sequence ID" value="QGZ30959.1"/>
    <property type="molecule type" value="Genomic_DNA"/>
</dbReference>
<dbReference type="NCBIfam" id="NF037995">
    <property type="entry name" value="TRAP_S1"/>
    <property type="match status" value="1"/>
</dbReference>
<dbReference type="SUPFAM" id="SSF53850">
    <property type="entry name" value="Periplasmic binding protein-like II"/>
    <property type="match status" value="1"/>
</dbReference>
<dbReference type="Gene3D" id="3.40.190.170">
    <property type="entry name" value="Bacterial extracellular solute-binding protein, family 7"/>
    <property type="match status" value="1"/>
</dbReference>
<reference evidence="5 6" key="1">
    <citation type="submission" date="2019-12" db="EMBL/GenBank/DDBJ databases">
        <title>Complete genome sequence of Pseudomonas stutzeri.</title>
        <authorList>
            <person name="Lim S.R."/>
            <person name="Kim J.H."/>
        </authorList>
    </citation>
    <scope>NUCLEOTIDE SEQUENCE [LARGE SCALE GENOMIC DNA]</scope>
    <source>
        <strain evidence="5 6">PM101005</strain>
    </source>
</reference>
<dbReference type="RefSeq" id="WP_158188441.1">
    <property type="nucleotide sequence ID" value="NZ_CP046902.1"/>
</dbReference>
<evidence type="ECO:0000256" key="1">
    <source>
        <dbReference type="ARBA" id="ARBA00009023"/>
    </source>
</evidence>
<comment type="similarity">
    <text evidence="1">Belongs to the bacterial solute-binding protein 7 family.</text>
</comment>
<organism evidence="5 6">
    <name type="scientific">Stutzerimonas stutzeri</name>
    <name type="common">Pseudomonas stutzeri</name>
    <dbReference type="NCBI Taxonomy" id="316"/>
    <lineage>
        <taxon>Bacteria</taxon>
        <taxon>Pseudomonadati</taxon>
        <taxon>Pseudomonadota</taxon>
        <taxon>Gammaproteobacteria</taxon>
        <taxon>Pseudomonadales</taxon>
        <taxon>Pseudomonadaceae</taxon>
        <taxon>Stutzerimonas</taxon>
    </lineage>
</organism>
<dbReference type="InterPro" id="IPR038404">
    <property type="entry name" value="TRAP_DctP_sf"/>
</dbReference>
<feature type="chain" id="PRO_5026101778" evidence="4">
    <location>
        <begin position="26"/>
        <end position="333"/>
    </location>
</feature>
<dbReference type="OrthoDB" id="9771186at2"/>
<dbReference type="PANTHER" id="PTHR33376:SF7">
    <property type="entry name" value="C4-DICARBOXYLATE-BINDING PROTEIN DCTB"/>
    <property type="match status" value="1"/>
</dbReference>
<dbReference type="InterPro" id="IPR018389">
    <property type="entry name" value="DctP_fam"/>
</dbReference>
<dbReference type="GO" id="GO:0055085">
    <property type="term" value="P:transmembrane transport"/>
    <property type="evidence" value="ECO:0007669"/>
    <property type="project" value="InterPro"/>
</dbReference>
<evidence type="ECO:0000313" key="6">
    <source>
        <dbReference type="Proteomes" id="UP000438983"/>
    </source>
</evidence>
<dbReference type="PANTHER" id="PTHR33376">
    <property type="match status" value="1"/>
</dbReference>
<feature type="signal peptide" evidence="4">
    <location>
        <begin position="1"/>
        <end position="25"/>
    </location>
</feature>
<evidence type="ECO:0000313" key="5">
    <source>
        <dbReference type="EMBL" id="QGZ30959.1"/>
    </source>
</evidence>